<evidence type="ECO:0000313" key="2">
    <source>
        <dbReference type="EMBL" id="KAD0962276.1"/>
    </source>
</evidence>
<dbReference type="AlphaFoldDB" id="A0A5N6LER1"/>
<dbReference type="PROSITE" id="PS50181">
    <property type="entry name" value="FBOX"/>
    <property type="match status" value="1"/>
</dbReference>
<organism evidence="2 3">
    <name type="scientific">Mikania micrantha</name>
    <name type="common">bitter vine</name>
    <dbReference type="NCBI Taxonomy" id="192012"/>
    <lineage>
        <taxon>Eukaryota</taxon>
        <taxon>Viridiplantae</taxon>
        <taxon>Streptophyta</taxon>
        <taxon>Embryophyta</taxon>
        <taxon>Tracheophyta</taxon>
        <taxon>Spermatophyta</taxon>
        <taxon>Magnoliopsida</taxon>
        <taxon>eudicotyledons</taxon>
        <taxon>Gunneridae</taxon>
        <taxon>Pentapetalae</taxon>
        <taxon>asterids</taxon>
        <taxon>campanulids</taxon>
        <taxon>Asterales</taxon>
        <taxon>Asteraceae</taxon>
        <taxon>Asteroideae</taxon>
        <taxon>Heliantheae alliance</taxon>
        <taxon>Eupatorieae</taxon>
        <taxon>Mikania</taxon>
    </lineage>
</organism>
<dbReference type="InterPro" id="IPR001810">
    <property type="entry name" value="F-box_dom"/>
</dbReference>
<dbReference type="NCBIfam" id="TIGR01640">
    <property type="entry name" value="F_box_assoc_1"/>
    <property type="match status" value="1"/>
</dbReference>
<dbReference type="PANTHER" id="PTHR31672:SF13">
    <property type="entry name" value="F-BOX PROTEIN CPR30-LIKE"/>
    <property type="match status" value="1"/>
</dbReference>
<dbReference type="InterPro" id="IPR017451">
    <property type="entry name" value="F-box-assoc_interact_dom"/>
</dbReference>
<sequence length="399" mass="45637">MAELGLDAVEEILVRLDVEDLIRCKSVCKSWLSFISSTRFVKAHLKHNYNNDRDNHELGHRRISSYAIKNEDDWLYCNGFFIVGSCNGLVCISPEDVELVVTNPSTRELKKLPPPPYRPHMDKILQIRGVVCWGFGYDSSADDYKVVAGFRKSFSKFRTRFHVLTLKSNIWKVVGEVKYRNIEGKSGVLCGGALHWFMIGENNKKVIVSLDLSTDELKEIPQPNADLLYECKGDHRLGVIDESLCIYSSYFPLSSKKWVMKNNKWEPYDDPCETMYDVVHYLIFEHSQQTTGYLYGHDGGTHVPSIGDYIRASVLVRSLVSPHPYPHVNNNNIHYAKQEQEGNKSVEIGAKVNMRKRKSRKSVATTISLSIQLFGCLVNVEYNFIQDNEMSCMCEKELS</sequence>
<dbReference type="EMBL" id="SZYD01001225">
    <property type="protein sequence ID" value="KAD0962276.1"/>
    <property type="molecule type" value="Genomic_DNA"/>
</dbReference>
<gene>
    <name evidence="2" type="ORF">E3N88_43502</name>
</gene>
<comment type="caution">
    <text evidence="2">The sequence shown here is derived from an EMBL/GenBank/DDBJ whole genome shotgun (WGS) entry which is preliminary data.</text>
</comment>
<evidence type="ECO:0000313" key="3">
    <source>
        <dbReference type="Proteomes" id="UP000326396"/>
    </source>
</evidence>
<dbReference type="PANTHER" id="PTHR31672">
    <property type="entry name" value="BNACNNG10540D PROTEIN"/>
    <property type="match status" value="1"/>
</dbReference>
<dbReference type="InterPro" id="IPR050796">
    <property type="entry name" value="SCF_F-box_component"/>
</dbReference>
<dbReference type="OrthoDB" id="591557at2759"/>
<dbReference type="Pfam" id="PF00646">
    <property type="entry name" value="F-box"/>
    <property type="match status" value="1"/>
</dbReference>
<dbReference type="SUPFAM" id="SSF81383">
    <property type="entry name" value="F-box domain"/>
    <property type="match status" value="1"/>
</dbReference>
<evidence type="ECO:0000259" key="1">
    <source>
        <dbReference type="PROSITE" id="PS50181"/>
    </source>
</evidence>
<name>A0A5N6LER1_9ASTR</name>
<keyword evidence="3" id="KW-1185">Reference proteome</keyword>
<accession>A0A5N6LER1</accession>
<dbReference type="InterPro" id="IPR036047">
    <property type="entry name" value="F-box-like_dom_sf"/>
</dbReference>
<dbReference type="SMART" id="SM00256">
    <property type="entry name" value="FBOX"/>
    <property type="match status" value="1"/>
</dbReference>
<dbReference type="Proteomes" id="UP000326396">
    <property type="component" value="Unassembled WGS sequence"/>
</dbReference>
<proteinExistence type="predicted"/>
<protein>
    <recommendedName>
        <fullName evidence="1">F-box domain-containing protein</fullName>
    </recommendedName>
</protein>
<feature type="domain" description="F-box" evidence="1">
    <location>
        <begin position="1"/>
        <end position="44"/>
    </location>
</feature>
<dbReference type="Pfam" id="PF07734">
    <property type="entry name" value="FBA_1"/>
    <property type="match status" value="1"/>
</dbReference>
<dbReference type="InterPro" id="IPR006527">
    <property type="entry name" value="F-box-assoc_dom_typ1"/>
</dbReference>
<reference evidence="2 3" key="1">
    <citation type="submission" date="2019-05" db="EMBL/GenBank/DDBJ databases">
        <title>Mikania micrantha, genome provides insights into the molecular mechanism of rapid growth.</title>
        <authorList>
            <person name="Liu B."/>
        </authorList>
    </citation>
    <scope>NUCLEOTIDE SEQUENCE [LARGE SCALE GENOMIC DNA]</scope>
    <source>
        <strain evidence="2">NLD-2019</strain>
        <tissue evidence="2">Leaf</tissue>
    </source>
</reference>
<dbReference type="Gene3D" id="1.20.1280.50">
    <property type="match status" value="1"/>
</dbReference>
<dbReference type="CDD" id="cd22157">
    <property type="entry name" value="F-box_AtFBW1-like"/>
    <property type="match status" value="1"/>
</dbReference>